<evidence type="ECO:0000313" key="2">
    <source>
        <dbReference type="EMBL" id="TQD76045.1"/>
    </source>
</evidence>
<dbReference type="EMBL" id="VIEB01001056">
    <property type="protein sequence ID" value="TQD76045.1"/>
    <property type="molecule type" value="Genomic_DNA"/>
</dbReference>
<evidence type="ECO:0008006" key="4">
    <source>
        <dbReference type="Google" id="ProtNLM"/>
    </source>
</evidence>
<gene>
    <name evidence="2" type="ORF">C1H46_038414</name>
</gene>
<keyword evidence="1" id="KW-0732">Signal</keyword>
<comment type="caution">
    <text evidence="2">The sequence shown here is derived from an EMBL/GenBank/DDBJ whole genome shotgun (WGS) entry which is preliminary data.</text>
</comment>
<accession>A0A540KPA1</accession>
<feature type="signal peptide" evidence="1">
    <location>
        <begin position="1"/>
        <end position="17"/>
    </location>
</feature>
<proteinExistence type="predicted"/>
<name>A0A540KPA1_MALBA</name>
<dbReference type="AlphaFoldDB" id="A0A540KPA1"/>
<sequence length="87" mass="9537">MLLSLLLSVLLSTDNHHHTTTCQLQRDHTTSPPPLSPSLLTLNPEFRTEEDPALTVVCPTLAVLRSTFEEDLALAVLNSIPSRSYVG</sequence>
<keyword evidence="3" id="KW-1185">Reference proteome</keyword>
<reference evidence="2 3" key="1">
    <citation type="journal article" date="2019" name="G3 (Bethesda)">
        <title>Sequencing of a Wild Apple (Malus baccata) Genome Unravels the Differences Between Cultivated and Wild Apple Species Regarding Disease Resistance and Cold Tolerance.</title>
        <authorList>
            <person name="Chen X."/>
        </authorList>
    </citation>
    <scope>NUCLEOTIDE SEQUENCE [LARGE SCALE GENOMIC DNA]</scope>
    <source>
        <strain evidence="3">cv. Shandingzi</strain>
        <tissue evidence="2">Leaves</tissue>
    </source>
</reference>
<protein>
    <recommendedName>
        <fullName evidence="4">Secreted protein</fullName>
    </recommendedName>
</protein>
<evidence type="ECO:0000256" key="1">
    <source>
        <dbReference type="SAM" id="SignalP"/>
    </source>
</evidence>
<evidence type="ECO:0000313" key="3">
    <source>
        <dbReference type="Proteomes" id="UP000315295"/>
    </source>
</evidence>
<feature type="chain" id="PRO_5021953058" description="Secreted protein" evidence="1">
    <location>
        <begin position="18"/>
        <end position="87"/>
    </location>
</feature>
<dbReference type="Proteomes" id="UP000315295">
    <property type="component" value="Unassembled WGS sequence"/>
</dbReference>
<organism evidence="2 3">
    <name type="scientific">Malus baccata</name>
    <name type="common">Siberian crab apple</name>
    <name type="synonym">Pyrus baccata</name>
    <dbReference type="NCBI Taxonomy" id="106549"/>
    <lineage>
        <taxon>Eukaryota</taxon>
        <taxon>Viridiplantae</taxon>
        <taxon>Streptophyta</taxon>
        <taxon>Embryophyta</taxon>
        <taxon>Tracheophyta</taxon>
        <taxon>Spermatophyta</taxon>
        <taxon>Magnoliopsida</taxon>
        <taxon>eudicotyledons</taxon>
        <taxon>Gunneridae</taxon>
        <taxon>Pentapetalae</taxon>
        <taxon>rosids</taxon>
        <taxon>fabids</taxon>
        <taxon>Rosales</taxon>
        <taxon>Rosaceae</taxon>
        <taxon>Amygdaloideae</taxon>
        <taxon>Maleae</taxon>
        <taxon>Malus</taxon>
    </lineage>
</organism>